<comment type="caution">
    <text evidence="10">The sequence shown here is derived from an EMBL/GenBank/DDBJ whole genome shotgun (WGS) entry which is preliminary data.</text>
</comment>
<gene>
    <name evidence="10" type="ORF">C0Q70_02731</name>
</gene>
<reference evidence="10 11" key="1">
    <citation type="submission" date="2018-04" db="EMBL/GenBank/DDBJ databases">
        <title>The genome of golden apple snail Pomacea canaliculata provides insight into stress tolerance and invasive adaptation.</title>
        <authorList>
            <person name="Liu C."/>
            <person name="Liu B."/>
            <person name="Ren Y."/>
            <person name="Zhang Y."/>
            <person name="Wang H."/>
            <person name="Li S."/>
            <person name="Jiang F."/>
            <person name="Yin L."/>
            <person name="Zhang G."/>
            <person name="Qian W."/>
            <person name="Fan W."/>
        </authorList>
    </citation>
    <scope>NUCLEOTIDE SEQUENCE [LARGE SCALE GENOMIC DNA]</scope>
    <source>
        <strain evidence="10">SZHN2017</strain>
        <tissue evidence="10">Muscle</tissue>
    </source>
</reference>
<accession>A0A2T7PQS8</accession>
<name>A0A2T7PQS8_POMCA</name>
<dbReference type="GO" id="GO:0016020">
    <property type="term" value="C:membrane"/>
    <property type="evidence" value="ECO:0007669"/>
    <property type="project" value="UniProtKB-SubCell"/>
</dbReference>
<sequence length="538" mass="60560">MKNMRETIVKCIILMHMLYSACAVQSVDTEEINPFDMVNFDLSAMKMMKDKSSSKGQKVGATADIEKDAKEPVVSDGSKEQTNPSTTDASPQDIPEGIKNIADDMSTTRAKPVTIEKVERNSCPALSLFRQFVTKLLHFADRGADKMDETKPIDMCLHLRLTQHHLSELKSFSRDPLKDGVHSAHDVLTEAMLGTCEIDADDSFYNILGLEDKQGFTLKKLMQVLALIFLGTAILLLLSKLHFSFNLIIWVLFTGFVISVGTTWYRLYQGEVARQHEAMLKDLPSGCIKQPDDPGMLNHLVSLVRTYFTFQKDECIEYYEHLIVDPLVKVSIMEALAVAVVQTLLKPLRTIGTEVSQFLRAVLKDLPVQWQFGTILILIILFVITLLVCCNYRIRVPFLLAIEPAPSSCREQVHELKAIKLQQKLSKLESTVKNNAEIRTSQQSAPLNERYPYVLEQQSVTLQQRLKKSEPAVENVAASTSKQSASQQSCFNSSEALSTKEKWLSGSEPFPQIFLPEEEVKRSLEKDDSLTEHNVEVT</sequence>
<evidence type="ECO:0000256" key="2">
    <source>
        <dbReference type="ARBA" id="ARBA00005944"/>
    </source>
</evidence>
<evidence type="ECO:0000256" key="8">
    <source>
        <dbReference type="SAM" id="Phobius"/>
    </source>
</evidence>
<feature type="transmembrane region" description="Helical" evidence="8">
    <location>
        <begin position="370"/>
        <end position="390"/>
    </location>
</feature>
<dbReference type="GO" id="GO:0005783">
    <property type="term" value="C:endoplasmic reticulum"/>
    <property type="evidence" value="ECO:0007669"/>
    <property type="project" value="TreeGrafter"/>
</dbReference>
<dbReference type="Proteomes" id="UP000245119">
    <property type="component" value="Linkage Group LG2"/>
</dbReference>
<dbReference type="AlphaFoldDB" id="A0A2T7PQS8"/>
<feature type="region of interest" description="Disordered" evidence="7">
    <location>
        <begin position="51"/>
        <end position="96"/>
    </location>
</feature>
<dbReference type="STRING" id="400727.A0A2T7PQS8"/>
<evidence type="ECO:0000256" key="1">
    <source>
        <dbReference type="ARBA" id="ARBA00004141"/>
    </source>
</evidence>
<keyword evidence="11" id="KW-1185">Reference proteome</keyword>
<dbReference type="GO" id="GO:0005254">
    <property type="term" value="F:chloride channel activity"/>
    <property type="evidence" value="ECO:0007669"/>
    <property type="project" value="TreeGrafter"/>
</dbReference>
<dbReference type="PANTHER" id="PTHR34093:SF1">
    <property type="entry name" value="CHLORIDE CHANNEL CLIC-LIKE PROTEIN 1"/>
    <property type="match status" value="1"/>
</dbReference>
<dbReference type="InterPro" id="IPR009231">
    <property type="entry name" value="Chloride_chnl_CLIC-like"/>
</dbReference>
<evidence type="ECO:0000313" key="10">
    <source>
        <dbReference type="EMBL" id="PVD35768.1"/>
    </source>
</evidence>
<feature type="compositionally biased region" description="Polar residues" evidence="7">
    <location>
        <begin position="80"/>
        <end position="90"/>
    </location>
</feature>
<protein>
    <recommendedName>
        <fullName evidence="3">Chloride channel CLIC-like protein 1</fullName>
    </recommendedName>
</protein>
<organism evidence="10 11">
    <name type="scientific">Pomacea canaliculata</name>
    <name type="common">Golden apple snail</name>
    <dbReference type="NCBI Taxonomy" id="400727"/>
    <lineage>
        <taxon>Eukaryota</taxon>
        <taxon>Metazoa</taxon>
        <taxon>Spiralia</taxon>
        <taxon>Lophotrochozoa</taxon>
        <taxon>Mollusca</taxon>
        <taxon>Gastropoda</taxon>
        <taxon>Caenogastropoda</taxon>
        <taxon>Architaenioglossa</taxon>
        <taxon>Ampullarioidea</taxon>
        <taxon>Ampullariidae</taxon>
        <taxon>Pomacea</taxon>
    </lineage>
</organism>
<dbReference type="OrthoDB" id="10037397at2759"/>
<evidence type="ECO:0000256" key="4">
    <source>
        <dbReference type="ARBA" id="ARBA00022692"/>
    </source>
</evidence>
<keyword evidence="9" id="KW-0732">Signal</keyword>
<evidence type="ECO:0000256" key="7">
    <source>
        <dbReference type="SAM" id="MobiDB-lite"/>
    </source>
</evidence>
<keyword evidence="6 8" id="KW-0472">Membrane</keyword>
<feature type="chain" id="PRO_5015551730" description="Chloride channel CLIC-like protein 1" evidence="9">
    <location>
        <begin position="24"/>
        <end position="538"/>
    </location>
</feature>
<proteinExistence type="inferred from homology"/>
<feature type="transmembrane region" description="Helical" evidence="8">
    <location>
        <begin position="221"/>
        <end position="238"/>
    </location>
</feature>
<evidence type="ECO:0000256" key="3">
    <source>
        <dbReference type="ARBA" id="ARBA00015571"/>
    </source>
</evidence>
<evidence type="ECO:0000256" key="6">
    <source>
        <dbReference type="ARBA" id="ARBA00023136"/>
    </source>
</evidence>
<feature type="region of interest" description="Disordered" evidence="7">
    <location>
        <begin position="515"/>
        <end position="538"/>
    </location>
</feature>
<dbReference type="PANTHER" id="PTHR34093">
    <property type="entry name" value="CHLORIDE CHANNEL CLIC-LIKE PROTEIN 1"/>
    <property type="match status" value="1"/>
</dbReference>
<keyword evidence="4 8" id="KW-0812">Transmembrane</keyword>
<evidence type="ECO:0000256" key="9">
    <source>
        <dbReference type="SAM" id="SignalP"/>
    </source>
</evidence>
<dbReference type="EMBL" id="PZQS01000002">
    <property type="protein sequence ID" value="PVD35768.1"/>
    <property type="molecule type" value="Genomic_DNA"/>
</dbReference>
<feature type="compositionally biased region" description="Basic and acidic residues" evidence="7">
    <location>
        <begin position="518"/>
        <end position="538"/>
    </location>
</feature>
<feature type="transmembrane region" description="Helical" evidence="8">
    <location>
        <begin position="245"/>
        <end position="265"/>
    </location>
</feature>
<feature type="compositionally biased region" description="Basic and acidic residues" evidence="7">
    <location>
        <begin position="64"/>
        <end position="79"/>
    </location>
</feature>
<evidence type="ECO:0000256" key="5">
    <source>
        <dbReference type="ARBA" id="ARBA00022989"/>
    </source>
</evidence>
<feature type="signal peptide" evidence="9">
    <location>
        <begin position="1"/>
        <end position="23"/>
    </location>
</feature>
<comment type="similarity">
    <text evidence="2">Belongs to the chloride channel MCLC family.</text>
</comment>
<keyword evidence="5 8" id="KW-1133">Transmembrane helix</keyword>
<comment type="subcellular location">
    <subcellularLocation>
        <location evidence="1">Membrane</location>
        <topology evidence="1">Multi-pass membrane protein</topology>
    </subcellularLocation>
</comment>
<dbReference type="Pfam" id="PF05934">
    <property type="entry name" value="MCLC"/>
    <property type="match status" value="1"/>
</dbReference>
<evidence type="ECO:0000313" key="11">
    <source>
        <dbReference type="Proteomes" id="UP000245119"/>
    </source>
</evidence>